<organism evidence="2 3">
    <name type="scientific">Bacillus cereus</name>
    <dbReference type="NCBI Taxonomy" id="1396"/>
    <lineage>
        <taxon>Bacteria</taxon>
        <taxon>Bacillati</taxon>
        <taxon>Bacillota</taxon>
        <taxon>Bacilli</taxon>
        <taxon>Bacillales</taxon>
        <taxon>Bacillaceae</taxon>
        <taxon>Bacillus</taxon>
        <taxon>Bacillus cereus group</taxon>
    </lineage>
</organism>
<accession>A0A2B9DPD0</accession>
<dbReference type="EMBL" id="NUHO01000116">
    <property type="protein sequence ID" value="PGM89356.1"/>
    <property type="molecule type" value="Genomic_DNA"/>
</dbReference>
<dbReference type="Proteomes" id="UP000222054">
    <property type="component" value="Unassembled WGS sequence"/>
</dbReference>
<reference evidence="2 3" key="1">
    <citation type="submission" date="2017-09" db="EMBL/GenBank/DDBJ databases">
        <title>Large-scale bioinformatics analysis of Bacillus genomes uncovers conserved roles of natural products in bacterial physiology.</title>
        <authorList>
            <consortium name="Agbiome Team Llc"/>
            <person name="Bleich R.M."/>
            <person name="Grubbs K.J."/>
            <person name="Santa Maria K.C."/>
            <person name="Allen S.E."/>
            <person name="Farag S."/>
            <person name="Shank E.A."/>
            <person name="Bowers A."/>
        </authorList>
    </citation>
    <scope>NUCLEOTIDE SEQUENCE [LARGE SCALE GENOMIC DNA]</scope>
    <source>
        <strain evidence="2 3">AFS053130</strain>
    </source>
</reference>
<dbReference type="RefSeq" id="WP_098778781.1">
    <property type="nucleotide sequence ID" value="NZ_NUHO01000116.1"/>
</dbReference>
<evidence type="ECO:0000256" key="1">
    <source>
        <dbReference type="SAM" id="MobiDB-lite"/>
    </source>
</evidence>
<comment type="caution">
    <text evidence="2">The sequence shown here is derived from an EMBL/GenBank/DDBJ whole genome shotgun (WGS) entry which is preliminary data.</text>
</comment>
<evidence type="ECO:0000313" key="3">
    <source>
        <dbReference type="Proteomes" id="UP000222054"/>
    </source>
</evidence>
<evidence type="ECO:0000313" key="2">
    <source>
        <dbReference type="EMBL" id="PGM89356.1"/>
    </source>
</evidence>
<name>A0A2B9DPD0_BACCE</name>
<feature type="region of interest" description="Disordered" evidence="1">
    <location>
        <begin position="1"/>
        <end position="20"/>
    </location>
</feature>
<gene>
    <name evidence="2" type="ORF">CN958_24680</name>
</gene>
<proteinExistence type="predicted"/>
<sequence>MKRHSEYNKEEISKNNDSEPLKFEFEKAAEQPKTREQYIAEIIEVDKRVREAGRNMAKTIHTVNKGVNERLEIFSKTLNALIPKVNQSLLTISQTIIKTLNDIDWEAVNYDLEENAKETDAILQRFEQDFWCLDMEMYCDLEDGHISVDQISGYVEDRIELYIEEIGKDPIYELHSTLIKETYEAYKAGLYKMCAFPLLATFEYIISSWYSGNIKADRVSMTKTKKVERLYDQIKPEKFRDVDEDLMFKTFALSVLRMFKKLFKTRKKGFNRHLIMHGFHDYDSLTKIDILKLFQLLKSAIILRFFDLDKLKVVAES</sequence>
<protein>
    <submittedName>
        <fullName evidence="2">Uncharacterized protein</fullName>
    </submittedName>
</protein>
<dbReference type="AlphaFoldDB" id="A0A2B9DPD0"/>